<dbReference type="Proteomes" id="UP000789342">
    <property type="component" value="Unassembled WGS sequence"/>
</dbReference>
<sequence>YEWKVKGLLKNSRLTVEYVHDIEPLECQLLVPFPPSGTFNDLHKFNFEARWFIYFQSGVGVVVFSELRP</sequence>
<accession>A0A9N9JP41</accession>
<feature type="non-terminal residue" evidence="1">
    <location>
        <position position="69"/>
    </location>
</feature>
<protein>
    <submittedName>
        <fullName evidence="1">11155_t:CDS:1</fullName>
    </submittedName>
</protein>
<proteinExistence type="predicted"/>
<dbReference type="AlphaFoldDB" id="A0A9N9JP41"/>
<comment type="caution">
    <text evidence="1">The sequence shown here is derived from an EMBL/GenBank/DDBJ whole genome shotgun (WGS) entry which is preliminary data.</text>
</comment>
<dbReference type="EMBL" id="CAJVPV010056628">
    <property type="protein sequence ID" value="CAG8785903.1"/>
    <property type="molecule type" value="Genomic_DNA"/>
</dbReference>
<keyword evidence="2" id="KW-1185">Reference proteome</keyword>
<evidence type="ECO:0000313" key="1">
    <source>
        <dbReference type="EMBL" id="CAG8785903.1"/>
    </source>
</evidence>
<gene>
    <name evidence="1" type="ORF">AMORRO_LOCUS17721</name>
</gene>
<organism evidence="1 2">
    <name type="scientific">Acaulospora morrowiae</name>
    <dbReference type="NCBI Taxonomy" id="94023"/>
    <lineage>
        <taxon>Eukaryota</taxon>
        <taxon>Fungi</taxon>
        <taxon>Fungi incertae sedis</taxon>
        <taxon>Mucoromycota</taxon>
        <taxon>Glomeromycotina</taxon>
        <taxon>Glomeromycetes</taxon>
        <taxon>Diversisporales</taxon>
        <taxon>Acaulosporaceae</taxon>
        <taxon>Acaulospora</taxon>
    </lineage>
</organism>
<name>A0A9N9JP41_9GLOM</name>
<reference evidence="1" key="1">
    <citation type="submission" date="2021-06" db="EMBL/GenBank/DDBJ databases">
        <authorList>
            <person name="Kallberg Y."/>
            <person name="Tangrot J."/>
            <person name="Rosling A."/>
        </authorList>
    </citation>
    <scope>NUCLEOTIDE SEQUENCE</scope>
    <source>
        <strain evidence="1">CL551</strain>
    </source>
</reference>
<feature type="non-terminal residue" evidence="1">
    <location>
        <position position="1"/>
    </location>
</feature>
<evidence type="ECO:0000313" key="2">
    <source>
        <dbReference type="Proteomes" id="UP000789342"/>
    </source>
</evidence>